<accession>A0A0G1PMB3</accession>
<organism evidence="2 3">
    <name type="scientific">Candidatus Magasanikbacteria bacterium GW2011_GWA2_45_39</name>
    <dbReference type="NCBI Taxonomy" id="1619041"/>
    <lineage>
        <taxon>Bacteria</taxon>
        <taxon>Candidatus Magasanikiibacteriota</taxon>
    </lineage>
</organism>
<reference evidence="2 3" key="1">
    <citation type="journal article" date="2015" name="Nature">
        <title>rRNA introns, odd ribosomes, and small enigmatic genomes across a large radiation of phyla.</title>
        <authorList>
            <person name="Brown C.T."/>
            <person name="Hug L.A."/>
            <person name="Thomas B.C."/>
            <person name="Sharon I."/>
            <person name="Castelle C.J."/>
            <person name="Singh A."/>
            <person name="Wilkins M.J."/>
            <person name="Williams K.H."/>
            <person name="Banfield J.F."/>
        </authorList>
    </citation>
    <scope>NUCLEOTIDE SEQUENCE [LARGE SCALE GENOMIC DNA]</scope>
</reference>
<dbReference type="Pfam" id="PF13910">
    <property type="entry name" value="DUF4209"/>
    <property type="match status" value="1"/>
</dbReference>
<dbReference type="AlphaFoldDB" id="A0A0G1PMB3"/>
<evidence type="ECO:0000313" key="3">
    <source>
        <dbReference type="Proteomes" id="UP000033999"/>
    </source>
</evidence>
<proteinExistence type="predicted"/>
<sequence length="333" mass="37699">MKNSKIDSLGEKIKIAKKAATSSDFFLAAIHYKDALVLARDAGDSLLIKECKKEMVEMNKKAEASFKQFNFEQKIPNADIDKVIKSVVRESIIDSLRIIGIHPHLYPKFEEIRATAQKNQPVMLALVSHFTISQDGHVVKGGSNAEYAWLNQIYSISQGLISGIYLNRIFEQLEKAGLNEKGLLSYLKSSKLFPEENFRIIEVGVSRYFAKDYVSSLHILVPQFESVFLFLSEKLGIDVIALNRDKDISTQMKLLSADKLDAAEFQNMWGKDLCAQLKFVLFDQLGYNLRHKIAHGFIKTNECNIEMAHLLIYFYLVVVAHIEAGVISTDTEK</sequence>
<dbReference type="InterPro" id="IPR025209">
    <property type="entry name" value="DUF4209"/>
</dbReference>
<gene>
    <name evidence="2" type="ORF">UX10_C0029G0008</name>
</gene>
<feature type="domain" description="DUF4209" evidence="1">
    <location>
        <begin position="245"/>
        <end position="315"/>
    </location>
</feature>
<comment type="caution">
    <text evidence="2">The sequence shown here is derived from an EMBL/GenBank/DDBJ whole genome shotgun (WGS) entry which is preliminary data.</text>
</comment>
<dbReference type="Proteomes" id="UP000033999">
    <property type="component" value="Unassembled WGS sequence"/>
</dbReference>
<evidence type="ECO:0000259" key="1">
    <source>
        <dbReference type="Pfam" id="PF13910"/>
    </source>
</evidence>
<evidence type="ECO:0000313" key="2">
    <source>
        <dbReference type="EMBL" id="KKU06543.1"/>
    </source>
</evidence>
<name>A0A0G1PMB3_9BACT</name>
<dbReference type="EMBL" id="LCKX01000029">
    <property type="protein sequence ID" value="KKU06543.1"/>
    <property type="molecule type" value="Genomic_DNA"/>
</dbReference>
<protein>
    <recommendedName>
        <fullName evidence="1">DUF4209 domain-containing protein</fullName>
    </recommendedName>
</protein>